<keyword evidence="4 5" id="KW-0472">Membrane</keyword>
<evidence type="ECO:0000256" key="2">
    <source>
        <dbReference type="ARBA" id="ARBA00022692"/>
    </source>
</evidence>
<evidence type="ECO:0000313" key="9">
    <source>
        <dbReference type="Proteomes" id="UP000611554"/>
    </source>
</evidence>
<protein>
    <submittedName>
        <fullName evidence="8">ABC transporter permease</fullName>
    </submittedName>
</protein>
<sequence length="314" mass="34042">MTAATTPATPAAPVPPVRDGRDGRDGGRARTRAGWARGVRLALLLAFLVVFLIPIYVLLVTSFKPLTEADPSRAWALPEVWTFEPWRVAWEKLAPGIVNSVLLAVPGALISAALGSMNGYVLARWRFPGADVLFTLLLFGMFIPYQGVMIPLVQLLVKLNEITEAVTGAQGVFYGAIPGLLLAHVVYGIPICTLIFRNYYVTVPEELIEAARVDGAGMLRTYRSVVLPVSGPAFAVVVIWQFTSMWNDFLFAVFLTGPQSWPTTVMLNNIAGAQTVPYSQQMAAALLASIPTMVVYVLLGRFFMRGLMAGALKG</sequence>
<evidence type="ECO:0000259" key="7">
    <source>
        <dbReference type="PROSITE" id="PS50928"/>
    </source>
</evidence>
<dbReference type="Proteomes" id="UP000611554">
    <property type="component" value="Unassembled WGS sequence"/>
</dbReference>
<dbReference type="PANTHER" id="PTHR43879:SF1">
    <property type="entry name" value="GLUCOSE IMPORT SYSTEM PERMEASE PROTEIN GLCU"/>
    <property type="match status" value="1"/>
</dbReference>
<evidence type="ECO:0000256" key="3">
    <source>
        <dbReference type="ARBA" id="ARBA00022989"/>
    </source>
</evidence>
<proteinExistence type="inferred from homology"/>
<reference evidence="9" key="1">
    <citation type="journal article" date="2019" name="Int. J. Syst. Evol. Microbiol.">
        <title>The Global Catalogue of Microorganisms (GCM) 10K type strain sequencing project: providing services to taxonomists for standard genome sequencing and annotation.</title>
        <authorList>
            <consortium name="The Broad Institute Genomics Platform"/>
            <consortium name="The Broad Institute Genome Sequencing Center for Infectious Disease"/>
            <person name="Wu L."/>
            <person name="Ma J."/>
        </authorList>
    </citation>
    <scope>NUCLEOTIDE SEQUENCE [LARGE SCALE GENOMIC DNA]</scope>
    <source>
        <strain evidence="9">JCM 3115</strain>
    </source>
</reference>
<feature type="compositionally biased region" description="Basic and acidic residues" evidence="6">
    <location>
        <begin position="18"/>
        <end position="28"/>
    </location>
</feature>
<evidence type="ECO:0000256" key="4">
    <source>
        <dbReference type="ARBA" id="ARBA00023136"/>
    </source>
</evidence>
<dbReference type="Gene3D" id="1.10.3720.10">
    <property type="entry name" value="MetI-like"/>
    <property type="match status" value="1"/>
</dbReference>
<comment type="subcellular location">
    <subcellularLocation>
        <location evidence="5">Cell membrane</location>
        <topology evidence="5">Multi-pass membrane protein</topology>
    </subcellularLocation>
    <subcellularLocation>
        <location evidence="1">Membrane</location>
        <topology evidence="1">Multi-pass membrane protein</topology>
    </subcellularLocation>
</comment>
<keyword evidence="5" id="KW-0813">Transport</keyword>
<feature type="transmembrane region" description="Helical" evidence="5">
    <location>
        <begin position="173"/>
        <end position="196"/>
    </location>
</feature>
<dbReference type="SUPFAM" id="SSF161098">
    <property type="entry name" value="MetI-like"/>
    <property type="match status" value="1"/>
</dbReference>
<dbReference type="RefSeq" id="WP_229811349.1">
    <property type="nucleotide sequence ID" value="NZ_BMQJ01000007.1"/>
</dbReference>
<feature type="transmembrane region" description="Helical" evidence="5">
    <location>
        <begin position="225"/>
        <end position="243"/>
    </location>
</feature>
<dbReference type="CDD" id="cd06261">
    <property type="entry name" value="TM_PBP2"/>
    <property type="match status" value="1"/>
</dbReference>
<evidence type="ECO:0000313" key="8">
    <source>
        <dbReference type="EMBL" id="GGQ01110.1"/>
    </source>
</evidence>
<evidence type="ECO:0000256" key="1">
    <source>
        <dbReference type="ARBA" id="ARBA00004141"/>
    </source>
</evidence>
<feature type="transmembrane region" description="Helical" evidence="5">
    <location>
        <begin position="97"/>
        <end position="120"/>
    </location>
</feature>
<name>A0ABQ2QZN4_9ACTN</name>
<dbReference type="PANTHER" id="PTHR43879">
    <property type="entry name" value="ABC TRANSPORTER PERMEASE PROTEIN"/>
    <property type="match status" value="1"/>
</dbReference>
<feature type="region of interest" description="Disordered" evidence="6">
    <location>
        <begin position="1"/>
        <end position="29"/>
    </location>
</feature>
<dbReference type="InterPro" id="IPR035906">
    <property type="entry name" value="MetI-like_sf"/>
</dbReference>
<comment type="similarity">
    <text evidence="5">Belongs to the binding-protein-dependent transport system permease family.</text>
</comment>
<dbReference type="Pfam" id="PF00528">
    <property type="entry name" value="BPD_transp_1"/>
    <property type="match status" value="1"/>
</dbReference>
<dbReference type="InterPro" id="IPR000515">
    <property type="entry name" value="MetI-like"/>
</dbReference>
<keyword evidence="9" id="KW-1185">Reference proteome</keyword>
<organism evidence="8 9">
    <name type="scientific">Streptosporangium pseudovulgare</name>
    <dbReference type="NCBI Taxonomy" id="35765"/>
    <lineage>
        <taxon>Bacteria</taxon>
        <taxon>Bacillati</taxon>
        <taxon>Actinomycetota</taxon>
        <taxon>Actinomycetes</taxon>
        <taxon>Streptosporangiales</taxon>
        <taxon>Streptosporangiaceae</taxon>
        <taxon>Streptosporangium</taxon>
    </lineage>
</organism>
<feature type="transmembrane region" description="Helical" evidence="5">
    <location>
        <begin position="38"/>
        <end position="59"/>
    </location>
</feature>
<keyword evidence="2 5" id="KW-0812">Transmembrane</keyword>
<dbReference type="EMBL" id="BMQJ01000007">
    <property type="protein sequence ID" value="GGQ01110.1"/>
    <property type="molecule type" value="Genomic_DNA"/>
</dbReference>
<feature type="domain" description="ABC transmembrane type-1" evidence="7">
    <location>
        <begin position="97"/>
        <end position="299"/>
    </location>
</feature>
<keyword evidence="3 5" id="KW-1133">Transmembrane helix</keyword>
<comment type="caution">
    <text evidence="8">The sequence shown here is derived from an EMBL/GenBank/DDBJ whole genome shotgun (WGS) entry which is preliminary data.</text>
</comment>
<gene>
    <name evidence="8" type="ORF">GCM10010140_34130</name>
</gene>
<feature type="transmembrane region" description="Helical" evidence="5">
    <location>
        <begin position="132"/>
        <end position="153"/>
    </location>
</feature>
<accession>A0ABQ2QZN4</accession>
<dbReference type="PROSITE" id="PS50928">
    <property type="entry name" value="ABC_TM1"/>
    <property type="match status" value="1"/>
</dbReference>
<evidence type="ECO:0000256" key="6">
    <source>
        <dbReference type="SAM" id="MobiDB-lite"/>
    </source>
</evidence>
<evidence type="ECO:0000256" key="5">
    <source>
        <dbReference type="RuleBase" id="RU363032"/>
    </source>
</evidence>
<feature type="transmembrane region" description="Helical" evidence="5">
    <location>
        <begin position="283"/>
        <end position="304"/>
    </location>
</feature>